<feature type="binding site" evidence="8">
    <location>
        <position position="378"/>
    </location>
    <ligand>
        <name>[4Fe-4S] cluster</name>
        <dbReference type="ChEBI" id="CHEBI:49883"/>
        <label>1</label>
    </ligand>
</feature>
<comment type="cofactor">
    <cofactor evidence="8">
        <name>[4Fe-4S] cluster</name>
        <dbReference type="ChEBI" id="CHEBI:49883"/>
    </cofactor>
    <text evidence="8">Binds 2 [4Fe-4S] clusters per subunit.</text>
</comment>
<accession>A0A1W1UJ12</accession>
<dbReference type="Gene3D" id="3.30.70.20">
    <property type="match status" value="1"/>
</dbReference>
<feature type="binding site" evidence="8">
    <location>
        <position position="424"/>
    </location>
    <ligand>
        <name>[4Fe-4S] cluster</name>
        <dbReference type="ChEBI" id="CHEBI:49883"/>
        <label>1</label>
    </ligand>
</feature>
<evidence type="ECO:0000256" key="5">
    <source>
        <dbReference type="ARBA" id="ARBA00022982"/>
    </source>
</evidence>
<feature type="binding site" evidence="8">
    <location>
        <position position="420"/>
    </location>
    <ligand>
        <name>[4Fe-4S] cluster</name>
        <dbReference type="ChEBI" id="CHEBI:49883"/>
        <label>2</label>
    </ligand>
</feature>
<proteinExistence type="inferred from homology"/>
<dbReference type="Pfam" id="PF01512">
    <property type="entry name" value="Complex1_51K"/>
    <property type="match status" value="1"/>
</dbReference>
<keyword evidence="8" id="KW-0472">Membrane</keyword>
<dbReference type="GO" id="GO:0005886">
    <property type="term" value="C:plasma membrane"/>
    <property type="evidence" value="ECO:0007669"/>
    <property type="project" value="UniProtKB-SubCell"/>
</dbReference>
<evidence type="ECO:0000259" key="9">
    <source>
        <dbReference type="PROSITE" id="PS51379"/>
    </source>
</evidence>
<dbReference type="AlphaFoldDB" id="A0A1W1UJ12"/>
<evidence type="ECO:0000256" key="7">
    <source>
        <dbReference type="ARBA" id="ARBA00023014"/>
    </source>
</evidence>
<dbReference type="Gene3D" id="3.40.50.11540">
    <property type="entry name" value="NADH-ubiquinone oxidoreductase 51kDa subunit"/>
    <property type="match status" value="1"/>
</dbReference>
<dbReference type="GO" id="GO:0009055">
    <property type="term" value="F:electron transfer activity"/>
    <property type="evidence" value="ECO:0007669"/>
    <property type="project" value="InterPro"/>
</dbReference>
<sequence>MTHLGGSEIMDKSYGVHLPGFKELTSKDEIKIAKVPDKVYIPLSQHLGAPTEPIVEIGERVKMGQKIGASKGFISSPVHSSVSGTVTGIVKMAHPNLGYADNIVIENDGLDERDTALKEMYHMNFDKLTAEELRHIVSEAGVVGLGGATFPTHVKYMSAGTSRVEYVILNGGECEPYLTSDHRRMVENAGLIIKGLKYIMKTVGCEKGIIGIEDNKPDAIKILRQETAHLKNIEVKEFPAKYPAGSEKQLIYTCIGKEVPSGKLPLDIGVIVNNVRTAIAVTEAIEFREPLIERVVTVTGKGIKHPANYLVRVGVLLSDLIEESGGYTGEVGKLVIGGPMMGKTLFTDQVPVNKGTSGALVLLKDEIVTERERTCVRCAKCVDQCPMFLEPTTIVQRVKASEIDDALEVGLMDCIECGLCSYGCPARIPLTQYIREGKQVFRARPKK</sequence>
<feature type="binding site" evidence="8">
    <location>
        <position position="381"/>
    </location>
    <ligand>
        <name>[4Fe-4S] cluster</name>
        <dbReference type="ChEBI" id="CHEBI:49883"/>
        <label>1</label>
    </ligand>
</feature>
<evidence type="ECO:0000256" key="6">
    <source>
        <dbReference type="ARBA" id="ARBA00023004"/>
    </source>
</evidence>
<dbReference type="InterPro" id="IPR017896">
    <property type="entry name" value="4Fe4S_Fe-S-bd"/>
</dbReference>
<keyword evidence="6 8" id="KW-0408">Iron</keyword>
<keyword evidence="11" id="KW-1185">Reference proteome</keyword>
<dbReference type="GO" id="GO:0051539">
    <property type="term" value="F:4 iron, 4 sulfur cluster binding"/>
    <property type="evidence" value="ECO:0007669"/>
    <property type="project" value="UniProtKB-KW"/>
</dbReference>
<evidence type="ECO:0000256" key="8">
    <source>
        <dbReference type="HAMAP-Rule" id="MF_00461"/>
    </source>
</evidence>
<dbReference type="PANTHER" id="PTHR43034:SF2">
    <property type="entry name" value="ION-TRANSLOCATING OXIDOREDUCTASE COMPLEX SUBUNIT C"/>
    <property type="match status" value="1"/>
</dbReference>
<feature type="domain" description="4Fe-4S ferredoxin-type" evidence="9">
    <location>
        <begin position="365"/>
        <end position="397"/>
    </location>
</feature>
<dbReference type="InterPro" id="IPR019554">
    <property type="entry name" value="Soluble_ligand-bd"/>
</dbReference>
<dbReference type="SUPFAM" id="SSF46548">
    <property type="entry name" value="alpha-helical ferredoxin"/>
    <property type="match status" value="1"/>
</dbReference>
<dbReference type="STRING" id="656914.SAMN00017405_2026"/>
<dbReference type="EC" id="7.-.-.-" evidence="8"/>
<keyword evidence="8" id="KW-1003">Cell membrane</keyword>
<dbReference type="InterPro" id="IPR017900">
    <property type="entry name" value="4Fe4S_Fe_S_CS"/>
</dbReference>
<evidence type="ECO:0000256" key="2">
    <source>
        <dbReference type="ARBA" id="ARBA00022485"/>
    </source>
</evidence>
<feature type="binding site" evidence="8">
    <location>
        <position position="414"/>
    </location>
    <ligand>
        <name>[4Fe-4S] cluster</name>
        <dbReference type="ChEBI" id="CHEBI:49883"/>
        <label>2</label>
    </ligand>
</feature>
<organism evidence="10 11">
    <name type="scientific">Desulfonispora thiosulfatigenes DSM 11270</name>
    <dbReference type="NCBI Taxonomy" id="656914"/>
    <lineage>
        <taxon>Bacteria</taxon>
        <taxon>Bacillati</taxon>
        <taxon>Bacillota</taxon>
        <taxon>Clostridia</taxon>
        <taxon>Eubacteriales</taxon>
        <taxon>Peptococcaceae</taxon>
        <taxon>Desulfonispora</taxon>
    </lineage>
</organism>
<dbReference type="Pfam" id="PF13237">
    <property type="entry name" value="Fer4_10"/>
    <property type="match status" value="1"/>
</dbReference>
<dbReference type="Proteomes" id="UP000192731">
    <property type="component" value="Unassembled WGS sequence"/>
</dbReference>
<name>A0A1W1UJ12_DESTI</name>
<dbReference type="Pfam" id="PF13375">
    <property type="entry name" value="RnfC_N"/>
    <property type="match status" value="1"/>
</dbReference>
<dbReference type="PROSITE" id="PS00198">
    <property type="entry name" value="4FE4S_FER_1"/>
    <property type="match status" value="1"/>
</dbReference>
<dbReference type="EMBL" id="FWWT01000006">
    <property type="protein sequence ID" value="SMB81032.1"/>
    <property type="molecule type" value="Genomic_DNA"/>
</dbReference>
<gene>
    <name evidence="8" type="primary">rnfC</name>
    <name evidence="10" type="ORF">SAMN00017405_2026</name>
</gene>
<dbReference type="SUPFAM" id="SSF142019">
    <property type="entry name" value="Nqo1 FMN-binding domain-like"/>
    <property type="match status" value="1"/>
</dbReference>
<comment type="subunit">
    <text evidence="8">The complex is composed of six subunits: RnfA, RnfB, RnfC, RnfD, RnfE and RnfG.</text>
</comment>
<feature type="domain" description="4Fe-4S ferredoxin-type" evidence="9">
    <location>
        <begin position="405"/>
        <end position="433"/>
    </location>
</feature>
<reference evidence="10 11" key="1">
    <citation type="submission" date="2017-04" db="EMBL/GenBank/DDBJ databases">
        <authorList>
            <person name="Afonso C.L."/>
            <person name="Miller P.J."/>
            <person name="Scott M.A."/>
            <person name="Spackman E."/>
            <person name="Goraichik I."/>
            <person name="Dimitrov K.M."/>
            <person name="Suarez D.L."/>
            <person name="Swayne D.E."/>
        </authorList>
    </citation>
    <scope>NUCLEOTIDE SEQUENCE [LARGE SCALE GENOMIC DNA]</scope>
    <source>
        <strain evidence="10 11">DSM 11270</strain>
    </source>
</reference>
<dbReference type="InterPro" id="IPR026902">
    <property type="entry name" value="RnfC_N"/>
</dbReference>
<feature type="binding site" evidence="8">
    <location>
        <position position="375"/>
    </location>
    <ligand>
        <name>[4Fe-4S] cluster</name>
        <dbReference type="ChEBI" id="CHEBI:49883"/>
        <label>1</label>
    </ligand>
</feature>
<dbReference type="InterPro" id="IPR037225">
    <property type="entry name" value="Nuo51_FMN-bd_sf"/>
</dbReference>
<dbReference type="PROSITE" id="PS51379">
    <property type="entry name" value="4FE4S_FER_2"/>
    <property type="match status" value="2"/>
</dbReference>
<keyword evidence="4 8" id="KW-0677">Repeat</keyword>
<dbReference type="NCBIfam" id="NF003454">
    <property type="entry name" value="PRK05035.1"/>
    <property type="match status" value="1"/>
</dbReference>
<evidence type="ECO:0000256" key="3">
    <source>
        <dbReference type="ARBA" id="ARBA00022723"/>
    </source>
</evidence>
<dbReference type="NCBIfam" id="TIGR01945">
    <property type="entry name" value="rnfC"/>
    <property type="match status" value="1"/>
</dbReference>
<comment type="similarity">
    <text evidence="8">Belongs to the 4Fe4S bacterial-type ferredoxin family. RnfC subfamily.</text>
</comment>
<dbReference type="GO" id="GO:0022900">
    <property type="term" value="P:electron transport chain"/>
    <property type="evidence" value="ECO:0007669"/>
    <property type="project" value="UniProtKB-UniRule"/>
</dbReference>
<keyword evidence="8" id="KW-1278">Translocase</keyword>
<keyword evidence="7 8" id="KW-0411">Iron-sulfur</keyword>
<protein>
    <recommendedName>
        <fullName evidence="8">Ion-translocating oxidoreductase complex subunit C</fullName>
        <ecNumber evidence="8">7.-.-.-</ecNumber>
    </recommendedName>
    <alternativeName>
        <fullName evidence="8">Rnf electron transport complex subunit C</fullName>
    </alternativeName>
</protein>
<comment type="function">
    <text evidence="8">Part of a membrane-bound complex that couples electron transfer with translocation of ions across the membrane.</text>
</comment>
<evidence type="ECO:0000256" key="4">
    <source>
        <dbReference type="ARBA" id="ARBA00022737"/>
    </source>
</evidence>
<keyword evidence="2 8" id="KW-0004">4Fe-4S</keyword>
<dbReference type="InterPro" id="IPR011538">
    <property type="entry name" value="Nuo51_FMN-bd"/>
</dbReference>
<evidence type="ECO:0000256" key="1">
    <source>
        <dbReference type="ARBA" id="ARBA00022448"/>
    </source>
</evidence>
<keyword evidence="3 8" id="KW-0479">Metal-binding</keyword>
<comment type="subcellular location">
    <subcellularLocation>
        <location evidence="8">Cell membrane</location>
        <topology evidence="8">Peripheral membrane protein</topology>
    </subcellularLocation>
</comment>
<dbReference type="GO" id="GO:0046872">
    <property type="term" value="F:metal ion binding"/>
    <property type="evidence" value="ECO:0007669"/>
    <property type="project" value="UniProtKB-KW"/>
</dbReference>
<dbReference type="PANTHER" id="PTHR43034">
    <property type="entry name" value="ION-TRANSLOCATING OXIDOREDUCTASE COMPLEX SUBUNIT C"/>
    <property type="match status" value="1"/>
</dbReference>
<evidence type="ECO:0000313" key="10">
    <source>
        <dbReference type="EMBL" id="SMB81032.1"/>
    </source>
</evidence>
<feature type="binding site" evidence="8">
    <location>
        <position position="417"/>
    </location>
    <ligand>
        <name>[4Fe-4S] cluster</name>
        <dbReference type="ChEBI" id="CHEBI:49883"/>
        <label>2</label>
    </ligand>
</feature>
<feature type="binding site" evidence="8">
    <location>
        <position position="385"/>
    </location>
    <ligand>
        <name>[4Fe-4S] cluster</name>
        <dbReference type="ChEBI" id="CHEBI:49883"/>
        <label>2</label>
    </ligand>
</feature>
<dbReference type="InterPro" id="IPR010208">
    <property type="entry name" value="Ion_transpt_RnfC/RsxC"/>
</dbReference>
<dbReference type="HAMAP" id="MF_00461">
    <property type="entry name" value="RsxC_RnfC"/>
    <property type="match status" value="1"/>
</dbReference>
<evidence type="ECO:0000313" key="11">
    <source>
        <dbReference type="Proteomes" id="UP000192731"/>
    </source>
</evidence>
<dbReference type="Pfam" id="PF10531">
    <property type="entry name" value="SLBB"/>
    <property type="match status" value="1"/>
</dbReference>
<keyword evidence="5 8" id="KW-0249">Electron transport</keyword>
<keyword evidence="1 8" id="KW-0813">Transport</keyword>